<dbReference type="EMBL" id="JABSNM010000002">
    <property type="protein sequence ID" value="NRT54931.1"/>
    <property type="molecule type" value="Genomic_DNA"/>
</dbReference>
<proteinExistence type="predicted"/>
<dbReference type="RefSeq" id="WP_173803883.1">
    <property type="nucleotide sequence ID" value="NZ_JABSNM010000002.1"/>
</dbReference>
<dbReference type="InterPro" id="IPR023614">
    <property type="entry name" value="Porin_dom_sf"/>
</dbReference>
<evidence type="ECO:0000313" key="2">
    <source>
        <dbReference type="EMBL" id="NRT54931.1"/>
    </source>
</evidence>
<evidence type="ECO:0000256" key="1">
    <source>
        <dbReference type="SAM" id="SignalP"/>
    </source>
</evidence>
<sequence length="449" mass="48647">MIRTFPVARLLAALLAAWAGAAAAQAEPPDLPPEAAAVPAPAHPVLGWSAFGTLGWAQSNRAWRYQRHIDDDGTVRRDSVLGAQLDAQFSPEWSATLQARLAPSDENGSAWSLRPSWAFVAWRPDNNWLVRGGKLRVPFFLRSEQLDVGQTYDEARLPAELYTIAPTSDLSGAHVSHSMDLGGGELSVDVYSGSTGVKRRSWTREGLPPLVPAGEGISRVTTRATGIVLTWSDERTKIRAGAHAVRTRMNDQSGILVRPTWAPLGPGVGYWQTSNALPGPGVESVDSFRNYLFVLGGEFGLPQGWRVSPELVRLVQADTHMGMDAWAGALTVSRSMGRLTPYVSLAWLHSTGSSYEIGEQLESTQVPAMVPGSAMLNATMRLAADRVPSYRQNSVALGLAWALTPTSKLKAEWSHTRAKRSAMIDVPAGESLLKPRSVDVLSVNYSFVF</sequence>
<feature type="chain" id="PRO_5046639812" evidence="1">
    <location>
        <begin position="27"/>
        <end position="449"/>
    </location>
</feature>
<dbReference type="SUPFAM" id="SSF56935">
    <property type="entry name" value="Porins"/>
    <property type="match status" value="1"/>
</dbReference>
<reference evidence="2 3" key="1">
    <citation type="submission" date="2020-05" db="EMBL/GenBank/DDBJ databases">
        <title>Genomic Encyclopedia of Type Strains, Phase IV (KMG-V): Genome sequencing to study the core and pangenomes of soil and plant-associated prokaryotes.</title>
        <authorList>
            <person name="Whitman W."/>
        </authorList>
    </citation>
    <scope>NUCLEOTIDE SEQUENCE [LARGE SCALE GENOMIC DNA]</scope>
    <source>
        <strain evidence="2 3">C29</strain>
    </source>
</reference>
<evidence type="ECO:0000313" key="3">
    <source>
        <dbReference type="Proteomes" id="UP001516061"/>
    </source>
</evidence>
<dbReference type="Gene3D" id="2.40.160.10">
    <property type="entry name" value="Porin"/>
    <property type="match status" value="1"/>
</dbReference>
<name>A0ABX2FY35_9BURK</name>
<gene>
    <name evidence="2" type="ORF">HNQ01_000641</name>
</gene>
<protein>
    <submittedName>
        <fullName evidence="2">Uncharacterized protein</fullName>
    </submittedName>
</protein>
<organism evidence="2 3">
    <name type="scientific">Sphaerotilus uruguayifluvii</name>
    <dbReference type="NCBI Taxonomy" id="2735897"/>
    <lineage>
        <taxon>Bacteria</taxon>
        <taxon>Pseudomonadati</taxon>
        <taxon>Pseudomonadota</taxon>
        <taxon>Betaproteobacteria</taxon>
        <taxon>Burkholderiales</taxon>
        <taxon>Sphaerotilaceae</taxon>
        <taxon>Sphaerotilus</taxon>
    </lineage>
</organism>
<feature type="signal peptide" evidence="1">
    <location>
        <begin position="1"/>
        <end position="26"/>
    </location>
</feature>
<comment type="caution">
    <text evidence="2">The sequence shown here is derived from an EMBL/GenBank/DDBJ whole genome shotgun (WGS) entry which is preliminary data.</text>
</comment>
<keyword evidence="1" id="KW-0732">Signal</keyword>
<dbReference type="Proteomes" id="UP001516061">
    <property type="component" value="Unassembled WGS sequence"/>
</dbReference>
<accession>A0ABX2FY35</accession>
<keyword evidence="3" id="KW-1185">Reference proteome</keyword>